<name>D2JBY5_STAAU</name>
<keyword evidence="1" id="KW-0614">Plasmid</keyword>
<dbReference type="RefSeq" id="WP_012816723.1">
    <property type="nucleotide sequence ID" value="NC_013349.1"/>
</dbReference>
<geneLocation type="plasmid" evidence="1">
    <name>SAP099B</name>
</geneLocation>
<sequence>MFISLNDRLQHISELNIEYIDMLKVDPTLSKNVLIVNDIKIDVKQKQRYMRIIKEV</sequence>
<proteinExistence type="predicted"/>
<dbReference type="AlphaFoldDB" id="D2JBY5"/>
<reference evidence="1" key="1">
    <citation type="submission" date="2009-08" db="EMBL/GenBank/DDBJ databases">
        <authorList>
            <person name="Gill J."/>
            <person name="Borman J."/>
            <person name="Shetty J."/>
            <person name="Hostetler J."/>
            <person name="Durkin S."/>
            <person name="Montgomery B."/>
        </authorList>
    </citation>
    <scope>NUCLEOTIDE SEQUENCE</scope>
    <source>
        <strain evidence="1">SK1271</strain>
        <plasmid evidence="1">SAP099B</plasmid>
    </source>
</reference>
<reference evidence="1" key="2">
    <citation type="submission" date="2009-12" db="EMBL/GenBank/DDBJ databases">
        <authorList>
            <person name="Summers A.O."/>
            <person name="Shearer J."/>
            <person name="Wireman J."/>
        </authorList>
    </citation>
    <scope>NUCLEOTIDE SEQUENCE</scope>
    <source>
        <strain evidence="1">SK1271</strain>
        <plasmid evidence="1">SAP099B</plasmid>
    </source>
</reference>
<accession>D2JBY5</accession>
<gene>
    <name evidence="1" type="ORF">SAP099B_009</name>
</gene>
<protein>
    <submittedName>
        <fullName evidence="1">Uncharacterized protein</fullName>
    </submittedName>
</protein>
<dbReference type="EMBL" id="GQ900449">
    <property type="protein sequence ID" value="ADA80110.1"/>
    <property type="molecule type" value="Genomic_DNA"/>
</dbReference>
<evidence type="ECO:0000313" key="1">
    <source>
        <dbReference type="EMBL" id="ADA80110.1"/>
    </source>
</evidence>
<organism evidence="1">
    <name type="scientific">Staphylococcus aureus</name>
    <dbReference type="NCBI Taxonomy" id="1280"/>
    <lineage>
        <taxon>Bacteria</taxon>
        <taxon>Bacillati</taxon>
        <taxon>Bacillota</taxon>
        <taxon>Bacilli</taxon>
        <taxon>Bacillales</taxon>
        <taxon>Staphylococcaceae</taxon>
        <taxon>Staphylococcus</taxon>
    </lineage>
</organism>